<evidence type="ECO:0000313" key="2">
    <source>
        <dbReference type="EMBL" id="PWD82222.1"/>
    </source>
</evidence>
<gene>
    <name evidence="2" type="ORF">DC082_10440</name>
</gene>
<dbReference type="EMBL" id="QEWR01000009">
    <property type="protein sequence ID" value="PWD82222.1"/>
    <property type="molecule type" value="Genomic_DNA"/>
</dbReference>
<keyword evidence="3" id="KW-1185">Reference proteome</keyword>
<proteinExistence type="predicted"/>
<dbReference type="AlphaFoldDB" id="A0A2U2AHT6"/>
<dbReference type="Proteomes" id="UP000244948">
    <property type="component" value="Unassembled WGS sequence"/>
</dbReference>
<reference evidence="2 3" key="1">
    <citation type="journal article" date="2018" name="Genome Announc.">
        <title>Ignatzschineria cameli sp. nov., isolated from necrotic foot tissue of dromedaries (Camelus dromedarius) and associated maggots (Wohlfahrtia species) in Dubai.</title>
        <authorList>
            <person name="Tsang C.C."/>
            <person name="Tang J.Y."/>
            <person name="Fong J.Y."/>
            <person name="Kinne J."/>
            <person name="Lee H.H."/>
            <person name="Joseph M."/>
            <person name="Jose S."/>
            <person name="Schuster R.K."/>
            <person name="Tang Y."/>
            <person name="Sivakumar S."/>
            <person name="Chen J.H."/>
            <person name="Teng J.L."/>
            <person name="Lau S.K."/>
            <person name="Wernery U."/>
            <person name="Woo P.C."/>
        </authorList>
    </citation>
    <scope>NUCLEOTIDE SEQUENCE [LARGE SCALE GENOMIC DNA]</scope>
    <source>
        <strain evidence="2 3">KCTC 22643</strain>
    </source>
</reference>
<name>A0A2U2AHT6_9GAMM</name>
<protein>
    <recommendedName>
        <fullName evidence="4">DUF3108 domain-containing protein</fullName>
    </recommendedName>
</protein>
<feature type="chain" id="PRO_5015520465" description="DUF3108 domain-containing protein" evidence="1">
    <location>
        <begin position="24"/>
        <end position="220"/>
    </location>
</feature>
<evidence type="ECO:0008006" key="4">
    <source>
        <dbReference type="Google" id="ProtNLM"/>
    </source>
</evidence>
<accession>A0A2U2AHT6</accession>
<keyword evidence="1" id="KW-0732">Signal</keyword>
<sequence>MLMRLLLIFTLSFFALFTHAVHAEPLPAQVHLNFVGPFQVPASMTFTHSNGEYRLETTVNIPFKKMEFTSVGSVDGKRLITHSFTDIRGGKNYASARFDLTHKKIHYGRGEQNLSAEMTTLAQDFFTTAWQATLNHAPLNEKIQTTNGKKVYQRPPFVKVGEKEGYINGKRTPIILYASGEGDDRVELGLAPKELFLPALIAYYEKGKRYELVLKSYSTK</sequence>
<feature type="signal peptide" evidence="1">
    <location>
        <begin position="1"/>
        <end position="23"/>
    </location>
</feature>
<evidence type="ECO:0000256" key="1">
    <source>
        <dbReference type="SAM" id="SignalP"/>
    </source>
</evidence>
<comment type="caution">
    <text evidence="2">The sequence shown here is derived from an EMBL/GenBank/DDBJ whole genome shotgun (WGS) entry which is preliminary data.</text>
</comment>
<dbReference type="RefSeq" id="WP_109236913.1">
    <property type="nucleotide sequence ID" value="NZ_BMXZ01000008.1"/>
</dbReference>
<evidence type="ECO:0000313" key="3">
    <source>
        <dbReference type="Proteomes" id="UP000244948"/>
    </source>
</evidence>
<organism evidence="2 3">
    <name type="scientific">Ignatzschineria indica</name>
    <dbReference type="NCBI Taxonomy" id="472583"/>
    <lineage>
        <taxon>Bacteria</taxon>
        <taxon>Pseudomonadati</taxon>
        <taxon>Pseudomonadota</taxon>
        <taxon>Gammaproteobacteria</taxon>
        <taxon>Cardiobacteriales</taxon>
        <taxon>Ignatzschineriaceae</taxon>
        <taxon>Ignatzschineria</taxon>
    </lineage>
</organism>